<comment type="caution">
    <text evidence="2">The sequence shown here is derived from an EMBL/GenBank/DDBJ whole genome shotgun (WGS) entry which is preliminary data.</text>
</comment>
<evidence type="ECO:0000313" key="2">
    <source>
        <dbReference type="EMBL" id="KPG76997.1"/>
    </source>
</evidence>
<feature type="region of interest" description="Disordered" evidence="1">
    <location>
        <begin position="48"/>
        <end position="68"/>
    </location>
</feature>
<proteinExistence type="predicted"/>
<dbReference type="EMBL" id="LHOY01000005">
    <property type="protein sequence ID" value="KPG76997.1"/>
    <property type="molecule type" value="Genomic_DNA"/>
</dbReference>
<accession>A0ABR5MCD4</accession>
<protein>
    <submittedName>
        <fullName evidence="2">Uncharacterized protein</fullName>
    </submittedName>
</protein>
<organism evidence="2 3">
    <name type="scientific">Pseudomonas libanensis</name>
    <dbReference type="NCBI Taxonomy" id="75588"/>
    <lineage>
        <taxon>Bacteria</taxon>
        <taxon>Pseudomonadati</taxon>
        <taxon>Pseudomonadota</taxon>
        <taxon>Gammaproteobacteria</taxon>
        <taxon>Pseudomonadales</taxon>
        <taxon>Pseudomonadaceae</taxon>
        <taxon>Pseudomonas</taxon>
    </lineage>
</organism>
<keyword evidence="3" id="KW-1185">Reference proteome</keyword>
<evidence type="ECO:0000313" key="3">
    <source>
        <dbReference type="Proteomes" id="UP000037820"/>
    </source>
</evidence>
<dbReference type="RefSeq" id="WP_059396592.1">
    <property type="nucleotide sequence ID" value="NZ_LHOY01000005.1"/>
</dbReference>
<gene>
    <name evidence="2" type="ORF">AEQ48_01330</name>
</gene>
<name>A0ABR5MCD4_9PSED</name>
<evidence type="ECO:0000256" key="1">
    <source>
        <dbReference type="SAM" id="MobiDB-lite"/>
    </source>
</evidence>
<feature type="compositionally biased region" description="Polar residues" evidence="1">
    <location>
        <begin position="52"/>
        <end position="68"/>
    </location>
</feature>
<dbReference type="Proteomes" id="UP000037820">
    <property type="component" value="Unassembled WGS sequence"/>
</dbReference>
<sequence length="68" mass="7472">MKQPITPAEPRFIDEQNEVIDSLPTFATRTTLRSILQANGVKTLLELEARSAPSTESETMPPKTASSE</sequence>
<reference evidence="2 3" key="1">
    <citation type="submission" date="2015-07" db="EMBL/GenBank/DDBJ databases">
        <title>Whole genome sequencing of endophytes isolated from poison ivy (Toxicodendron radicans).</title>
        <authorList>
            <person name="Tran P.N."/>
            <person name="Lee Y.P."/>
            <person name="Gan H.M."/>
            <person name="Savka M.A."/>
        </authorList>
    </citation>
    <scope>NUCLEOTIDE SEQUENCE [LARGE SCALE GENOMIC DNA]</scope>
    <source>
        <strain evidence="2 3">RIT-PI-g</strain>
    </source>
</reference>